<dbReference type="RefSeq" id="WP_328958400.1">
    <property type="nucleotide sequence ID" value="NZ_CP108110.1"/>
</dbReference>
<dbReference type="InterPro" id="IPR011009">
    <property type="entry name" value="Kinase-like_dom_sf"/>
</dbReference>
<feature type="domain" description="Aminoglycoside phosphotransferase" evidence="1">
    <location>
        <begin position="39"/>
        <end position="258"/>
    </location>
</feature>
<protein>
    <submittedName>
        <fullName evidence="2">Phosphotransferase family protein</fullName>
    </submittedName>
</protein>
<name>A0ABZ1UCC9_9ACTN</name>
<evidence type="ECO:0000259" key="1">
    <source>
        <dbReference type="Pfam" id="PF01636"/>
    </source>
</evidence>
<dbReference type="InterPro" id="IPR052898">
    <property type="entry name" value="ACAD10-like"/>
</dbReference>
<dbReference type="InterPro" id="IPR041726">
    <property type="entry name" value="ACAD10_11_N"/>
</dbReference>
<accession>A0ABZ1UCC9</accession>
<organism evidence="2 3">
    <name type="scientific">Kitasatospora purpeofusca</name>
    <dbReference type="NCBI Taxonomy" id="67352"/>
    <lineage>
        <taxon>Bacteria</taxon>
        <taxon>Bacillati</taxon>
        <taxon>Actinomycetota</taxon>
        <taxon>Actinomycetes</taxon>
        <taxon>Kitasatosporales</taxon>
        <taxon>Streptomycetaceae</taxon>
        <taxon>Kitasatospora</taxon>
    </lineage>
</organism>
<reference evidence="2" key="1">
    <citation type="submission" date="2022-10" db="EMBL/GenBank/DDBJ databases">
        <title>The complete genomes of actinobacterial strains from the NBC collection.</title>
        <authorList>
            <person name="Joergensen T.S."/>
            <person name="Alvarez Arevalo M."/>
            <person name="Sterndorff E.B."/>
            <person name="Faurdal D."/>
            <person name="Vuksanovic O."/>
            <person name="Mourched A.-S."/>
            <person name="Charusanti P."/>
            <person name="Shaw S."/>
            <person name="Blin K."/>
            <person name="Weber T."/>
        </authorList>
    </citation>
    <scope>NUCLEOTIDE SEQUENCE</scope>
    <source>
        <strain evidence="2">NBC_00222</strain>
    </source>
</reference>
<keyword evidence="3" id="KW-1185">Reference proteome</keyword>
<dbReference type="PANTHER" id="PTHR47829:SF1">
    <property type="entry name" value="HAD FAMILY PHOSPHATASE"/>
    <property type="match status" value="1"/>
</dbReference>
<dbReference type="Proteomes" id="UP001432222">
    <property type="component" value="Chromosome"/>
</dbReference>
<dbReference type="PANTHER" id="PTHR47829">
    <property type="entry name" value="HYDROLASE, PUTATIVE (AFU_ORTHOLOGUE AFUA_1G12880)-RELATED"/>
    <property type="match status" value="1"/>
</dbReference>
<dbReference type="SUPFAM" id="SSF56112">
    <property type="entry name" value="Protein kinase-like (PK-like)"/>
    <property type="match status" value="1"/>
</dbReference>
<dbReference type="InterPro" id="IPR002575">
    <property type="entry name" value="Aminoglycoside_PTrfase"/>
</dbReference>
<evidence type="ECO:0000313" key="2">
    <source>
        <dbReference type="EMBL" id="WUQ87844.1"/>
    </source>
</evidence>
<dbReference type="Gene3D" id="3.90.1200.10">
    <property type="match status" value="1"/>
</dbReference>
<evidence type="ECO:0000313" key="3">
    <source>
        <dbReference type="Proteomes" id="UP001432222"/>
    </source>
</evidence>
<sequence length="350" mass="37859">MPESPLESVPEPPQGLDLERLRDHLERARPGTVAGPLRARLIEGGRSNLSYRLTDGVNDWVLRRPPLGHVLATAHDMGREYRVMTALSGTGVPVPETVHLDPGAEVLGAPWYLMAFVPGVVHRDAEVFAALGEGRVRAVGEALVDTLAALHRIDPAAVGLAEFGRPDGYLERQLRRWSAQLAASRSRDLPGIDRLHERLTARRPTSPAPALVHGDYRLDNVLLQERDGRDVIGAVLDWEMSTLGDPLTDVGLLVMYTELAGVGGGLVPAAATAPGFPRSAELVDRYARSTGRDAAELDWYVAFAAYKLAVVAEGIHYRFRQGRTLGAGFERAGTAAPVLIEHGLTTLKGH</sequence>
<dbReference type="Pfam" id="PF01636">
    <property type="entry name" value="APH"/>
    <property type="match status" value="1"/>
</dbReference>
<gene>
    <name evidence="2" type="ORF">OHA16_35625</name>
</gene>
<dbReference type="Gene3D" id="3.30.200.20">
    <property type="entry name" value="Phosphorylase Kinase, domain 1"/>
    <property type="match status" value="1"/>
</dbReference>
<dbReference type="EMBL" id="CP108110">
    <property type="protein sequence ID" value="WUQ87844.1"/>
    <property type="molecule type" value="Genomic_DNA"/>
</dbReference>
<dbReference type="CDD" id="cd05154">
    <property type="entry name" value="ACAD10_11_N-like"/>
    <property type="match status" value="1"/>
</dbReference>
<proteinExistence type="predicted"/>